<accession>A0AAV7VUW0</accession>
<dbReference type="Proteomes" id="UP001066276">
    <property type="component" value="Chromosome 2_1"/>
</dbReference>
<reference evidence="2" key="1">
    <citation type="journal article" date="2022" name="bioRxiv">
        <title>Sequencing and chromosome-scale assembly of the giantPleurodeles waltlgenome.</title>
        <authorList>
            <person name="Brown T."/>
            <person name="Elewa A."/>
            <person name="Iarovenko S."/>
            <person name="Subramanian E."/>
            <person name="Araus A.J."/>
            <person name="Petzold A."/>
            <person name="Susuki M."/>
            <person name="Suzuki K.-i.T."/>
            <person name="Hayashi T."/>
            <person name="Toyoda A."/>
            <person name="Oliveira C."/>
            <person name="Osipova E."/>
            <person name="Leigh N.D."/>
            <person name="Simon A."/>
            <person name="Yun M.H."/>
        </authorList>
    </citation>
    <scope>NUCLEOTIDE SEQUENCE</scope>
    <source>
        <strain evidence="2">20211129_DDA</strain>
        <tissue evidence="2">Liver</tissue>
    </source>
</reference>
<feature type="compositionally biased region" description="Basic and acidic residues" evidence="1">
    <location>
        <begin position="1"/>
        <end position="14"/>
    </location>
</feature>
<dbReference type="AlphaFoldDB" id="A0AAV7VUW0"/>
<keyword evidence="3" id="KW-1185">Reference proteome</keyword>
<proteinExistence type="predicted"/>
<comment type="caution">
    <text evidence="2">The sequence shown here is derived from an EMBL/GenBank/DDBJ whole genome shotgun (WGS) entry which is preliminary data.</text>
</comment>
<sequence>MLEEGDRRDAEGCRFLDAPGMGWSGPEGEVLFSRLSWPQDFPKTKKEKGTGFLDAPGMGWSGPEGEVLFSRLSWPQDFPKTKKEKGTDVSNSN</sequence>
<dbReference type="EMBL" id="JANPWB010000003">
    <property type="protein sequence ID" value="KAJ1204447.1"/>
    <property type="molecule type" value="Genomic_DNA"/>
</dbReference>
<evidence type="ECO:0000313" key="3">
    <source>
        <dbReference type="Proteomes" id="UP001066276"/>
    </source>
</evidence>
<protein>
    <submittedName>
        <fullName evidence="2">Uncharacterized protein</fullName>
    </submittedName>
</protein>
<evidence type="ECO:0000256" key="1">
    <source>
        <dbReference type="SAM" id="MobiDB-lite"/>
    </source>
</evidence>
<name>A0AAV7VUW0_PLEWA</name>
<gene>
    <name evidence="2" type="ORF">NDU88_008225</name>
</gene>
<evidence type="ECO:0000313" key="2">
    <source>
        <dbReference type="EMBL" id="KAJ1204447.1"/>
    </source>
</evidence>
<organism evidence="2 3">
    <name type="scientific">Pleurodeles waltl</name>
    <name type="common">Iberian ribbed newt</name>
    <dbReference type="NCBI Taxonomy" id="8319"/>
    <lineage>
        <taxon>Eukaryota</taxon>
        <taxon>Metazoa</taxon>
        <taxon>Chordata</taxon>
        <taxon>Craniata</taxon>
        <taxon>Vertebrata</taxon>
        <taxon>Euteleostomi</taxon>
        <taxon>Amphibia</taxon>
        <taxon>Batrachia</taxon>
        <taxon>Caudata</taxon>
        <taxon>Salamandroidea</taxon>
        <taxon>Salamandridae</taxon>
        <taxon>Pleurodelinae</taxon>
        <taxon>Pleurodeles</taxon>
    </lineage>
</organism>
<feature type="region of interest" description="Disordered" evidence="1">
    <location>
        <begin position="1"/>
        <end position="20"/>
    </location>
</feature>